<dbReference type="Proteomes" id="UP000259030">
    <property type="component" value="Chromosome"/>
</dbReference>
<evidence type="ECO:0000259" key="2">
    <source>
        <dbReference type="Pfam" id="PF02225"/>
    </source>
</evidence>
<dbReference type="STRING" id="317577.GCA_000419625_00534"/>
<dbReference type="AlphaFoldDB" id="A0A221STY0"/>
<gene>
    <name evidence="4" type="ORF">DFI_03030</name>
</gene>
<proteinExistence type="predicted"/>
<dbReference type="InterPro" id="IPR046450">
    <property type="entry name" value="PA_dom_sf"/>
</dbReference>
<dbReference type="PANTHER" id="PTHR12147:SF26">
    <property type="entry name" value="PEPTIDASE M28 DOMAIN-CONTAINING PROTEIN"/>
    <property type="match status" value="1"/>
</dbReference>
<dbReference type="RefSeq" id="WP_027461892.1">
    <property type="nucleotide sequence ID" value="NZ_CP021081.1"/>
</dbReference>
<dbReference type="InterPro" id="IPR007484">
    <property type="entry name" value="Peptidase_M28"/>
</dbReference>
<dbReference type="Pfam" id="PF04389">
    <property type="entry name" value="Peptidase_M28"/>
    <property type="match status" value="1"/>
</dbReference>
<feature type="domain" description="Peptidase M28" evidence="3">
    <location>
        <begin position="222"/>
        <end position="378"/>
    </location>
</feature>
<dbReference type="Gene3D" id="3.50.30.30">
    <property type="match status" value="1"/>
</dbReference>
<accession>A0A221STY0</accession>
<dbReference type="InterPro" id="IPR045175">
    <property type="entry name" value="M28_fam"/>
</dbReference>
<evidence type="ECO:0000313" key="4">
    <source>
        <dbReference type="EMBL" id="ASN80118.1"/>
    </source>
</evidence>
<dbReference type="Gene3D" id="3.40.630.10">
    <property type="entry name" value="Zn peptidases"/>
    <property type="match status" value="1"/>
</dbReference>
<feature type="chain" id="PRO_5011302583" evidence="1">
    <location>
        <begin position="26"/>
        <end position="402"/>
    </location>
</feature>
<feature type="domain" description="PA" evidence="2">
    <location>
        <begin position="117"/>
        <end position="192"/>
    </location>
</feature>
<dbReference type="Pfam" id="PF02225">
    <property type="entry name" value="PA"/>
    <property type="match status" value="1"/>
</dbReference>
<dbReference type="GO" id="GO:0006508">
    <property type="term" value="P:proteolysis"/>
    <property type="evidence" value="ECO:0007669"/>
    <property type="project" value="InterPro"/>
</dbReference>
<dbReference type="PANTHER" id="PTHR12147">
    <property type="entry name" value="METALLOPEPTIDASE M28 FAMILY MEMBER"/>
    <property type="match status" value="1"/>
</dbReference>
<keyword evidence="5" id="KW-1185">Reference proteome</keyword>
<sequence length="402" mass="41398">MPTPHRRPTLRPLLSALLLIPAVGAGGSAAQTTQTAAEAGSIEANARAVLAFGPRVTGSPANEQARAFLETQLRALGYQTQRQTFTYPRFDDLGSGVQVAGQSLAGAALQGSAGGTVTAALVRVPGAGTAEDYRGLNVTGKIAVVRRGVTAFAEKARQARVAGAAGLIIVNTEDRELRGTLGDPEPLPVLAVRAGHDSALRPGATVTLNVRVRQGEVLAQNLIAFRAGTAPTVLIGAHLDSVQGAPGANDNLSGTLAVVDVARRAVNTPLSARAYFVLFDGEEDGLLGARDFVKTNPELVRGLKGMLNLDMVGVNAAPLTATGHPTLTALTRALPGVTAVEGRESGSDHVPFDQAGVPTLFFHRGIDRNYHQPGDVILDPALVRGTADATLAVAQALTGPGN</sequence>
<dbReference type="InterPro" id="IPR003137">
    <property type="entry name" value="PA_domain"/>
</dbReference>
<reference evidence="4 5" key="1">
    <citation type="submission" date="2017-05" db="EMBL/GenBank/DDBJ databases">
        <title>The complete genome sequence of Deinococcus ficus isolated from the rhizosphere of the Ficus religiosa L. in Taiwan.</title>
        <authorList>
            <person name="Wu K.-M."/>
            <person name="Liao T.-L."/>
            <person name="Liu Y.-M."/>
            <person name="Young C.-C."/>
            <person name="Tsai S.-F."/>
        </authorList>
    </citation>
    <scope>NUCLEOTIDE SEQUENCE [LARGE SCALE GENOMIC DNA]</scope>
    <source>
        <strain evidence="4 5">CC-FR2-10</strain>
    </source>
</reference>
<evidence type="ECO:0000259" key="3">
    <source>
        <dbReference type="Pfam" id="PF04389"/>
    </source>
</evidence>
<evidence type="ECO:0000256" key="1">
    <source>
        <dbReference type="SAM" id="SignalP"/>
    </source>
</evidence>
<protein>
    <submittedName>
        <fullName evidence="4">Peptidase M28</fullName>
    </submittedName>
</protein>
<dbReference type="EMBL" id="CP021081">
    <property type="protein sequence ID" value="ASN80118.1"/>
    <property type="molecule type" value="Genomic_DNA"/>
</dbReference>
<feature type="signal peptide" evidence="1">
    <location>
        <begin position="1"/>
        <end position="25"/>
    </location>
</feature>
<dbReference type="KEGG" id="dfc:DFI_03030"/>
<evidence type="ECO:0000313" key="5">
    <source>
        <dbReference type="Proteomes" id="UP000259030"/>
    </source>
</evidence>
<dbReference type="SUPFAM" id="SSF53187">
    <property type="entry name" value="Zn-dependent exopeptidases"/>
    <property type="match status" value="1"/>
</dbReference>
<organism evidence="4 5">
    <name type="scientific">Deinococcus ficus</name>
    <dbReference type="NCBI Taxonomy" id="317577"/>
    <lineage>
        <taxon>Bacteria</taxon>
        <taxon>Thermotogati</taxon>
        <taxon>Deinococcota</taxon>
        <taxon>Deinococci</taxon>
        <taxon>Deinococcales</taxon>
        <taxon>Deinococcaceae</taxon>
        <taxon>Deinococcus</taxon>
    </lineage>
</organism>
<name>A0A221STY0_9DEIO</name>
<keyword evidence="1" id="KW-0732">Signal</keyword>
<dbReference type="GO" id="GO:0008235">
    <property type="term" value="F:metalloexopeptidase activity"/>
    <property type="evidence" value="ECO:0007669"/>
    <property type="project" value="InterPro"/>
</dbReference>
<dbReference type="SUPFAM" id="SSF52025">
    <property type="entry name" value="PA domain"/>
    <property type="match status" value="1"/>
</dbReference>